<dbReference type="Pfam" id="PF08387">
    <property type="entry name" value="FBD"/>
    <property type="match status" value="1"/>
</dbReference>
<dbReference type="InterPro" id="IPR001810">
    <property type="entry name" value="F-box_dom"/>
</dbReference>
<name>A0ABM0WUK1_CAMSA</name>
<gene>
    <name evidence="3" type="primary">LOC104755652</name>
</gene>
<dbReference type="Pfam" id="PF00646">
    <property type="entry name" value="F-box"/>
    <property type="match status" value="1"/>
</dbReference>
<proteinExistence type="predicted"/>
<accession>A0ABM0WUK1</accession>
<dbReference type="SUPFAM" id="SSF81383">
    <property type="entry name" value="F-box domain"/>
    <property type="match status" value="1"/>
</dbReference>
<keyword evidence="2" id="KW-1185">Reference proteome</keyword>
<dbReference type="InterPro" id="IPR055411">
    <property type="entry name" value="LRR_FXL15/At3g58940/PEG3-like"/>
</dbReference>
<dbReference type="SUPFAM" id="SSF52047">
    <property type="entry name" value="RNI-like"/>
    <property type="match status" value="1"/>
</dbReference>
<dbReference type="Pfam" id="PF24758">
    <property type="entry name" value="LRR_At5g56370"/>
    <property type="match status" value="1"/>
</dbReference>
<dbReference type="SMART" id="SM00256">
    <property type="entry name" value="FBOX"/>
    <property type="match status" value="1"/>
</dbReference>
<evidence type="ECO:0000313" key="2">
    <source>
        <dbReference type="Proteomes" id="UP000694864"/>
    </source>
</evidence>
<dbReference type="InterPro" id="IPR006566">
    <property type="entry name" value="FBD"/>
</dbReference>
<dbReference type="RefSeq" id="XP_010476381.1">
    <property type="nucleotide sequence ID" value="XM_010478079.2"/>
</dbReference>
<dbReference type="Proteomes" id="UP000694864">
    <property type="component" value="Chromosome 2"/>
</dbReference>
<dbReference type="InterPro" id="IPR050232">
    <property type="entry name" value="FBL13/AtMIF1-like"/>
</dbReference>
<evidence type="ECO:0000259" key="1">
    <source>
        <dbReference type="PROSITE" id="PS50181"/>
    </source>
</evidence>
<dbReference type="PANTHER" id="PTHR31900">
    <property type="entry name" value="F-BOX/RNI SUPERFAMILY PROTEIN-RELATED"/>
    <property type="match status" value="1"/>
</dbReference>
<dbReference type="PROSITE" id="PS50181">
    <property type="entry name" value="FBOX"/>
    <property type="match status" value="1"/>
</dbReference>
<dbReference type="CDD" id="cd22160">
    <property type="entry name" value="F-box_AtFBL13-like"/>
    <property type="match status" value="1"/>
</dbReference>
<protein>
    <submittedName>
        <fullName evidence="3">FBD-associated F-box protein At5g56370-like</fullName>
    </submittedName>
</protein>
<reference evidence="3" key="2">
    <citation type="submission" date="2025-08" db="UniProtKB">
        <authorList>
            <consortium name="RefSeq"/>
        </authorList>
    </citation>
    <scope>IDENTIFICATION</scope>
    <source>
        <tissue evidence="3">Leaf</tissue>
    </source>
</reference>
<evidence type="ECO:0000313" key="3">
    <source>
        <dbReference type="RefSeq" id="XP_010476381.1"/>
    </source>
</evidence>
<dbReference type="InterPro" id="IPR032675">
    <property type="entry name" value="LRR_dom_sf"/>
</dbReference>
<dbReference type="GeneID" id="104755652"/>
<dbReference type="Gene3D" id="1.20.1280.50">
    <property type="match status" value="1"/>
</dbReference>
<reference evidence="2" key="1">
    <citation type="journal article" date="2014" name="Nat. Commun.">
        <title>The emerging biofuel crop Camelina sativa retains a highly undifferentiated hexaploid genome structure.</title>
        <authorList>
            <person name="Kagale S."/>
            <person name="Koh C."/>
            <person name="Nixon J."/>
            <person name="Bollina V."/>
            <person name="Clarke W.E."/>
            <person name="Tuteja R."/>
            <person name="Spillane C."/>
            <person name="Robinson S.J."/>
            <person name="Links M.G."/>
            <person name="Clarke C."/>
            <person name="Higgins E.E."/>
            <person name="Huebert T."/>
            <person name="Sharpe A.G."/>
            <person name="Parkin I.A."/>
        </authorList>
    </citation>
    <scope>NUCLEOTIDE SEQUENCE [LARGE SCALE GENOMIC DNA]</scope>
    <source>
        <strain evidence="2">cv. DH55</strain>
    </source>
</reference>
<feature type="domain" description="F-box" evidence="1">
    <location>
        <begin position="1"/>
        <end position="37"/>
    </location>
</feature>
<dbReference type="InterPro" id="IPR053781">
    <property type="entry name" value="F-box_AtFBL13-like"/>
</dbReference>
<sequence length="411" mass="47849">MDRISLLPDECLLQILSSLTTKNVLQTSLLSKRWRNLWKFVHKLEYIYCDENVDHGRFMRFVDRSLLVNKAPVLERLCFMFFGHRNDFDIGFWVRTAVERGLSDFEYFPPLFNNEAKSLPQSLFTCGTLVVLKLTNVSLKDVKFPVSFPVLKTLHLCWVIYLDNESTKKFLSSCQILEVLVVERHYKDNVENFSITVPSLQKLVYSNRASSKGLFALNAPSLKTLEIFDVDYECIIEKFPEIVVANVEVIYWNTDNILGSLTSLKHLSLCLPSKSRFPTGKIFHQLVSLEFCCTCDTTWALLMSLFKHSPKLRALKLNERHCCKDTKEAKYYWDEPISVPENLMLGLETLEWRNYRGWYSERKLVTFLLEHSRGLKRASFTPVATTLKKKSRMLKQSGVLFRDSTCQFFFG</sequence>
<organism evidence="2 3">
    <name type="scientific">Camelina sativa</name>
    <name type="common">False flax</name>
    <name type="synonym">Myagrum sativum</name>
    <dbReference type="NCBI Taxonomy" id="90675"/>
    <lineage>
        <taxon>Eukaryota</taxon>
        <taxon>Viridiplantae</taxon>
        <taxon>Streptophyta</taxon>
        <taxon>Embryophyta</taxon>
        <taxon>Tracheophyta</taxon>
        <taxon>Spermatophyta</taxon>
        <taxon>Magnoliopsida</taxon>
        <taxon>eudicotyledons</taxon>
        <taxon>Gunneridae</taxon>
        <taxon>Pentapetalae</taxon>
        <taxon>rosids</taxon>
        <taxon>malvids</taxon>
        <taxon>Brassicales</taxon>
        <taxon>Brassicaceae</taxon>
        <taxon>Camelineae</taxon>
        <taxon>Camelina</taxon>
    </lineage>
</organism>
<dbReference type="SMART" id="SM00579">
    <property type="entry name" value="FBD"/>
    <property type="match status" value="1"/>
</dbReference>
<dbReference type="InterPro" id="IPR036047">
    <property type="entry name" value="F-box-like_dom_sf"/>
</dbReference>
<dbReference type="PANTHER" id="PTHR31900:SF34">
    <property type="entry name" value="EMB|CAB62440.1-RELATED"/>
    <property type="match status" value="1"/>
</dbReference>
<dbReference type="Gene3D" id="3.80.10.10">
    <property type="entry name" value="Ribonuclease Inhibitor"/>
    <property type="match status" value="1"/>
</dbReference>